<dbReference type="InParanoid" id="A0A1Z5KK89"/>
<dbReference type="EMBL" id="BDSP01000251">
    <property type="protein sequence ID" value="GAX26699.1"/>
    <property type="molecule type" value="Genomic_DNA"/>
</dbReference>
<evidence type="ECO:0000313" key="3">
    <source>
        <dbReference type="Proteomes" id="UP000198406"/>
    </source>
</evidence>
<reference evidence="2 3" key="1">
    <citation type="journal article" date="2015" name="Plant Cell">
        <title>Oil accumulation by the oleaginous diatom Fistulifera solaris as revealed by the genome and transcriptome.</title>
        <authorList>
            <person name="Tanaka T."/>
            <person name="Maeda Y."/>
            <person name="Veluchamy A."/>
            <person name="Tanaka M."/>
            <person name="Abida H."/>
            <person name="Marechal E."/>
            <person name="Bowler C."/>
            <person name="Muto M."/>
            <person name="Sunaga Y."/>
            <person name="Tanaka M."/>
            <person name="Yoshino T."/>
            <person name="Taniguchi T."/>
            <person name="Fukuda Y."/>
            <person name="Nemoto M."/>
            <person name="Matsumoto M."/>
            <person name="Wong P.S."/>
            <person name="Aburatani S."/>
            <person name="Fujibuchi W."/>
        </authorList>
    </citation>
    <scope>NUCLEOTIDE SEQUENCE [LARGE SCALE GENOMIC DNA]</scope>
    <source>
        <strain evidence="2 3">JPCC DA0580</strain>
    </source>
</reference>
<feature type="signal peptide" evidence="1">
    <location>
        <begin position="1"/>
        <end position="16"/>
    </location>
</feature>
<accession>A0A1Z5KK89</accession>
<comment type="caution">
    <text evidence="2">The sequence shown here is derived from an EMBL/GenBank/DDBJ whole genome shotgun (WGS) entry which is preliminary data.</text>
</comment>
<name>A0A1Z5KK89_FISSO</name>
<dbReference type="AlphaFoldDB" id="A0A1Z5KK89"/>
<evidence type="ECO:0008006" key="4">
    <source>
        <dbReference type="Google" id="ProtNLM"/>
    </source>
</evidence>
<keyword evidence="3" id="KW-1185">Reference proteome</keyword>
<proteinExistence type="predicted"/>
<evidence type="ECO:0000313" key="2">
    <source>
        <dbReference type="EMBL" id="GAX26699.1"/>
    </source>
</evidence>
<organism evidence="2 3">
    <name type="scientific">Fistulifera solaris</name>
    <name type="common">Oleaginous diatom</name>
    <dbReference type="NCBI Taxonomy" id="1519565"/>
    <lineage>
        <taxon>Eukaryota</taxon>
        <taxon>Sar</taxon>
        <taxon>Stramenopiles</taxon>
        <taxon>Ochrophyta</taxon>
        <taxon>Bacillariophyta</taxon>
        <taxon>Bacillariophyceae</taxon>
        <taxon>Bacillariophycidae</taxon>
        <taxon>Naviculales</taxon>
        <taxon>Naviculaceae</taxon>
        <taxon>Fistulifera</taxon>
    </lineage>
</organism>
<keyword evidence="1" id="KW-0732">Signal</keyword>
<dbReference type="PANTHER" id="PTHR36327:SF1">
    <property type="entry name" value="OS03G0731100 PROTEIN"/>
    <property type="match status" value="1"/>
</dbReference>
<protein>
    <recommendedName>
        <fullName evidence="4">PS II complex 12 kDa extrinsic protein</fullName>
    </recommendedName>
</protein>
<gene>
    <name evidence="2" type="ORF">FisN_2Hh354</name>
</gene>
<feature type="chain" id="PRO_5012148051" description="PS II complex 12 kDa extrinsic protein" evidence="1">
    <location>
        <begin position="17"/>
        <end position="157"/>
    </location>
</feature>
<dbReference type="OrthoDB" id="43448at2759"/>
<sequence length="157" mass="17128">MRSTLILISLIGSASGYQPTTSRRHLLQQALVGAFVASSSPAEAVISSKYCSAGVGEGCGDLSEGNELIRSLQEKSAINRERYQQEALDAYYMKNYPDFFGVVGKTLVKKPDGTFVALADSEVEKLKQEGKVTFEIPRTKGGKFVDVTQKPILVFKE</sequence>
<dbReference type="PANTHER" id="PTHR36327">
    <property type="entry name" value="UNNAMED PRODUCT"/>
    <property type="match status" value="1"/>
</dbReference>
<dbReference type="Proteomes" id="UP000198406">
    <property type="component" value="Unassembled WGS sequence"/>
</dbReference>
<evidence type="ECO:0000256" key="1">
    <source>
        <dbReference type="SAM" id="SignalP"/>
    </source>
</evidence>